<evidence type="ECO:0000256" key="1">
    <source>
        <dbReference type="SAM" id="MobiDB-lite"/>
    </source>
</evidence>
<evidence type="ECO:0000313" key="2">
    <source>
        <dbReference type="EMBL" id="QNH96569.1"/>
    </source>
</evidence>
<name>A0A7G7YPZ9_9CORY</name>
<dbReference type="Proteomes" id="UP000515275">
    <property type="component" value="Chromosome"/>
</dbReference>
<accession>A0A7G7YPZ9</accession>
<dbReference type="EMBL" id="CP046883">
    <property type="protein sequence ID" value="QNH96569.1"/>
    <property type="molecule type" value="Genomic_DNA"/>
</dbReference>
<reference evidence="2 3" key="1">
    <citation type="submission" date="2019-12" db="EMBL/GenBank/DDBJ databases">
        <title>Corynebacterium sp. nov., isolated from feces of the Anser Albifrons in China.</title>
        <authorList>
            <person name="Liu Q."/>
        </authorList>
    </citation>
    <scope>NUCLEOTIDE SEQUENCE [LARGE SCALE GENOMIC DNA]</scope>
    <source>
        <strain evidence="2 3">23H37-10</strain>
    </source>
</reference>
<feature type="region of interest" description="Disordered" evidence="1">
    <location>
        <begin position="374"/>
        <end position="403"/>
    </location>
</feature>
<dbReference type="AlphaFoldDB" id="A0A7G7YPZ9"/>
<protein>
    <submittedName>
        <fullName evidence="2">Uncharacterized protein</fullName>
    </submittedName>
</protein>
<dbReference type="KEGG" id="cans:GP473_07765"/>
<evidence type="ECO:0000313" key="3">
    <source>
        <dbReference type="Proteomes" id="UP000515275"/>
    </source>
</evidence>
<organism evidence="2 3">
    <name type="scientific">Corynebacterium anserum</name>
    <dbReference type="NCBI Taxonomy" id="2684406"/>
    <lineage>
        <taxon>Bacteria</taxon>
        <taxon>Bacillati</taxon>
        <taxon>Actinomycetota</taxon>
        <taxon>Actinomycetes</taxon>
        <taxon>Mycobacteriales</taxon>
        <taxon>Corynebacteriaceae</taxon>
        <taxon>Corynebacterium</taxon>
    </lineage>
</organism>
<dbReference type="RefSeq" id="WP_185770321.1">
    <property type="nucleotide sequence ID" value="NZ_CP046883.1"/>
</dbReference>
<gene>
    <name evidence="2" type="ORF">GP473_07765</name>
</gene>
<proteinExistence type="predicted"/>
<sequence>MTSTTHIVNEAWRDANDPTCGFSPPAAVPRPSWWKPVPGDSILNGALGTTVHGGRRHRRIPSAGGLYPIAVVDIHPETLTLALRWWVTSAKYGHRGWISSLLDAGHALAALEIHAGLNECRLESVEVTPPASMNAAPQIHMHFASPMPRPALAWAGPVGEDVCVVHNEPTTPDPTGEILAAALGGCQGESYCPPRGSYALSRGIELPPLGHDPALAQAIALISTEDSARRQSGQWNSPCPPVPLWLLEALAPVLPVGSVIQQLSPDGLWSITSGGPEPAAAGDAREMLSQWCGDQEMVSTAGGIVTTTAPVEWLTNREAAINLLEAGRRIHCAHMLCTRYGFASRPIAGWVGADVGTAVHREPALISHALAIGPREHDATQVPRPLKPQKDRPQTERIQRRGL</sequence>
<keyword evidence="3" id="KW-1185">Reference proteome</keyword>
<feature type="compositionally biased region" description="Basic and acidic residues" evidence="1">
    <location>
        <begin position="388"/>
        <end position="403"/>
    </location>
</feature>